<name>A0A4D6N1V7_VIGUN</name>
<evidence type="ECO:0000256" key="1">
    <source>
        <dbReference type="SAM" id="MobiDB-lite"/>
    </source>
</evidence>
<accession>A0A4D6N1V7</accession>
<feature type="compositionally biased region" description="Basic and acidic residues" evidence="1">
    <location>
        <begin position="51"/>
        <end position="64"/>
    </location>
</feature>
<proteinExistence type="predicted"/>
<reference evidence="2 3" key="1">
    <citation type="submission" date="2019-04" db="EMBL/GenBank/DDBJ databases">
        <title>An improved genome assembly and genetic linkage map for asparagus bean, Vigna unguiculata ssp. sesquipedialis.</title>
        <authorList>
            <person name="Xia Q."/>
            <person name="Zhang R."/>
            <person name="Dong Y."/>
        </authorList>
    </citation>
    <scope>NUCLEOTIDE SEQUENCE [LARGE SCALE GENOMIC DNA]</scope>
    <source>
        <tissue evidence="2">Leaf</tissue>
    </source>
</reference>
<protein>
    <submittedName>
        <fullName evidence="2">Uncharacterized protein</fullName>
    </submittedName>
</protein>
<evidence type="ECO:0000313" key="2">
    <source>
        <dbReference type="EMBL" id="QCE07790.1"/>
    </source>
</evidence>
<evidence type="ECO:0000313" key="3">
    <source>
        <dbReference type="Proteomes" id="UP000501690"/>
    </source>
</evidence>
<dbReference type="AlphaFoldDB" id="A0A4D6N1V7"/>
<dbReference type="EMBL" id="CP039353">
    <property type="protein sequence ID" value="QCE07790.1"/>
    <property type="molecule type" value="Genomic_DNA"/>
</dbReference>
<sequence>MSSSHSQPAKDMFSSRDEGKPPKPSRKSPPESRKDFHGFLKGSKSRAAPVKKSDLGTKKGKQELDSFGSTKDFHGFSKSSKSTAAPIKKGDLVTKKKNKEVPFSEIVDRMIVSARSQYLPLEESDLNTTTKPKELSDYLESLSRAENVTTANRLLSRFSGKQSGVDIEYSAIQANRRMRIAVEELTYLRAFLRHFDYNKISDHDQMEFVDNIIHEINDAEEVLYSLPIKAYKERRKGIEYLLAKPWVATELERIINRMRKIRELIKTNMQTQLVVTVETPCLGREEDNTVLEMFDYILNGNLITREDVIETVLSLREGYLADTYSLILSSYDSPGDWSQSERVCLLEIEDIFFYTASVAEKFIKRIERPRNVWAVLYPFEQHGVEMNLMKEIEHINSKFGDAVYRRWTFGDGGKLLMGDITGSSSKRLTFFAQFVSSWRFLNNNLSTTRRYLAVMKAFLDDIDGTVVEGLNQRQRVWVGQVREVTRKGYCLVEEENGFFFLLSRIVFAKDIDYLLNEIIDISKRKEIYAIANIQGERRKSFPSSPSIQGSEREIMVEVEQEGDNSGAEESPLIAQPNTFSYRHITELEKEFQSIKGEKQLMNALFDDVQEIG</sequence>
<dbReference type="Proteomes" id="UP000501690">
    <property type="component" value="Linkage Group LG9"/>
</dbReference>
<feature type="compositionally biased region" description="Basic and acidic residues" evidence="1">
    <location>
        <begin position="28"/>
        <end position="38"/>
    </location>
</feature>
<organism evidence="2 3">
    <name type="scientific">Vigna unguiculata</name>
    <name type="common">Cowpea</name>
    <dbReference type="NCBI Taxonomy" id="3917"/>
    <lineage>
        <taxon>Eukaryota</taxon>
        <taxon>Viridiplantae</taxon>
        <taxon>Streptophyta</taxon>
        <taxon>Embryophyta</taxon>
        <taxon>Tracheophyta</taxon>
        <taxon>Spermatophyta</taxon>
        <taxon>Magnoliopsida</taxon>
        <taxon>eudicotyledons</taxon>
        <taxon>Gunneridae</taxon>
        <taxon>Pentapetalae</taxon>
        <taxon>rosids</taxon>
        <taxon>fabids</taxon>
        <taxon>Fabales</taxon>
        <taxon>Fabaceae</taxon>
        <taxon>Papilionoideae</taxon>
        <taxon>50 kb inversion clade</taxon>
        <taxon>NPAAA clade</taxon>
        <taxon>indigoferoid/millettioid clade</taxon>
        <taxon>Phaseoleae</taxon>
        <taxon>Vigna</taxon>
    </lineage>
</organism>
<keyword evidence="3" id="KW-1185">Reference proteome</keyword>
<feature type="region of interest" description="Disordered" evidence="1">
    <location>
        <begin position="1"/>
        <end position="85"/>
    </location>
</feature>
<gene>
    <name evidence="2" type="ORF">DEO72_LG9g2810</name>
</gene>